<sequence>MINIYAPQTESRKKALWEGLLDFMNANPGTYIIFGDFNSIRNQSEKLGKYFSSSNANNFNDFINDSGLIDFPLGGFNFTRIDAKGRNASKIDRFLVSPSFFDFFRNPEAIVLDSSIADHRPILLRQSSKDFGPTPFKFFNSWLNDNEFDKVVVSSWVKQLIHVSKFIVFKNKLKRLKEDLKTWRKNRMPNSSMLDSAIKELVDLDTIIDGGFASDAESQRRLEVRKLIQDLEKNLNQDLAQKAKIKWGKLGDENSKFFHGIINKRRRLMAINGIKSEGVWVDDPAGIKRCFVNHFASKYKKGNELRVLHRSNNFKSLSNDSRLSLETLPSEIEIKNAIWECGSDKAPGPDGFTFGFVKHFWELLRNDIIGFVHEFFRNSQIPLGCNSSFITLLPKSHSPSTFADYRPISLVGIQYKVIAKILANRLASVIDIVISQEQSAFVKNRQILDGPLLLNEILDYAHGKKLKLLLFKVDFAKAYDTVSWDSLDAMMKFMGFGPKWRAWIRVCLSSSRSSILINGSPTEEFNIGRGLRQGDPMAPFLFILVMEGLHVFIKDASEAGIFRGLRIKDIYISHLFYADDALFFGQWSEDNAMSLIDILDVFHKVSGLALNVNKSSLFGIGIGKTDSLKLAALIGCKYQNTPFTYLGLPVGSRMNRIKSWDLLIDKFKRKLSNWKRNLLSIGGRATLVTSVLGSIGSYIFSLFPAPKRVLHNLETMRARFFWGFKDLEKKNTMG</sequence>
<protein>
    <recommendedName>
        <fullName evidence="1">Reverse transcriptase domain-containing protein</fullName>
    </recommendedName>
</protein>
<evidence type="ECO:0000313" key="3">
    <source>
        <dbReference type="Proteomes" id="UP001408789"/>
    </source>
</evidence>
<keyword evidence="3" id="KW-1185">Reference proteome</keyword>
<feature type="domain" description="Reverse transcriptase" evidence="1">
    <location>
        <begin position="374"/>
        <end position="650"/>
    </location>
</feature>
<accession>A0AAP0GQJ2</accession>
<name>A0AAP0GQJ2_9ASTR</name>
<dbReference type="PANTHER" id="PTHR46890:SF50">
    <property type="entry name" value="RNA-DIRECTED DNA POLYMERASE, EUKARYOTA, REVERSE TRANSCRIPTASE ZINC-BINDING DOMAIN PROTEIN-RELATED"/>
    <property type="match status" value="1"/>
</dbReference>
<dbReference type="InterPro" id="IPR043502">
    <property type="entry name" value="DNA/RNA_pol_sf"/>
</dbReference>
<reference evidence="2 3" key="1">
    <citation type="submission" date="2024-04" db="EMBL/GenBank/DDBJ databases">
        <title>The reference genome of an endangered Asteraceae, Deinandra increscens subsp. villosa, native to the Central Coast of California.</title>
        <authorList>
            <person name="Guilliams M."/>
            <person name="Hasenstab-Lehman K."/>
            <person name="Meyer R."/>
            <person name="Mcevoy S."/>
        </authorList>
    </citation>
    <scope>NUCLEOTIDE SEQUENCE [LARGE SCALE GENOMIC DNA]</scope>
    <source>
        <tissue evidence="2">Leaf</tissue>
    </source>
</reference>
<organism evidence="2 3">
    <name type="scientific">Deinandra increscens subsp. villosa</name>
    <dbReference type="NCBI Taxonomy" id="3103831"/>
    <lineage>
        <taxon>Eukaryota</taxon>
        <taxon>Viridiplantae</taxon>
        <taxon>Streptophyta</taxon>
        <taxon>Embryophyta</taxon>
        <taxon>Tracheophyta</taxon>
        <taxon>Spermatophyta</taxon>
        <taxon>Magnoliopsida</taxon>
        <taxon>eudicotyledons</taxon>
        <taxon>Gunneridae</taxon>
        <taxon>Pentapetalae</taxon>
        <taxon>asterids</taxon>
        <taxon>campanulids</taxon>
        <taxon>Asterales</taxon>
        <taxon>Asteraceae</taxon>
        <taxon>Asteroideae</taxon>
        <taxon>Heliantheae alliance</taxon>
        <taxon>Madieae</taxon>
        <taxon>Madiinae</taxon>
        <taxon>Deinandra</taxon>
    </lineage>
</organism>
<dbReference type="EMBL" id="JBCNJP010000023">
    <property type="protein sequence ID" value="KAK9057871.1"/>
    <property type="molecule type" value="Genomic_DNA"/>
</dbReference>
<dbReference type="PANTHER" id="PTHR46890">
    <property type="entry name" value="NON-LTR RETROLELEMENT REVERSE TRANSCRIPTASE-LIKE PROTEIN-RELATED"/>
    <property type="match status" value="1"/>
</dbReference>
<evidence type="ECO:0000259" key="1">
    <source>
        <dbReference type="PROSITE" id="PS50878"/>
    </source>
</evidence>
<dbReference type="Proteomes" id="UP001408789">
    <property type="component" value="Unassembled WGS sequence"/>
</dbReference>
<dbReference type="InterPro" id="IPR052343">
    <property type="entry name" value="Retrotransposon-Effector_Assoc"/>
</dbReference>
<dbReference type="Pfam" id="PF00078">
    <property type="entry name" value="RVT_1"/>
    <property type="match status" value="1"/>
</dbReference>
<comment type="caution">
    <text evidence="2">The sequence shown here is derived from an EMBL/GenBank/DDBJ whole genome shotgun (WGS) entry which is preliminary data.</text>
</comment>
<gene>
    <name evidence="2" type="ORF">SSX86_022710</name>
</gene>
<dbReference type="InterPro" id="IPR036691">
    <property type="entry name" value="Endo/exonu/phosph_ase_sf"/>
</dbReference>
<dbReference type="CDD" id="cd01650">
    <property type="entry name" value="RT_nLTR_like"/>
    <property type="match status" value="1"/>
</dbReference>
<dbReference type="SUPFAM" id="SSF56672">
    <property type="entry name" value="DNA/RNA polymerases"/>
    <property type="match status" value="1"/>
</dbReference>
<dbReference type="PROSITE" id="PS50878">
    <property type="entry name" value="RT_POL"/>
    <property type="match status" value="1"/>
</dbReference>
<proteinExistence type="predicted"/>
<dbReference type="InterPro" id="IPR000477">
    <property type="entry name" value="RT_dom"/>
</dbReference>
<dbReference type="AlphaFoldDB" id="A0AAP0GQJ2"/>
<evidence type="ECO:0000313" key="2">
    <source>
        <dbReference type="EMBL" id="KAK9057871.1"/>
    </source>
</evidence>
<dbReference type="Gene3D" id="3.60.10.10">
    <property type="entry name" value="Endonuclease/exonuclease/phosphatase"/>
    <property type="match status" value="1"/>
</dbReference>
<dbReference type="SUPFAM" id="SSF56219">
    <property type="entry name" value="DNase I-like"/>
    <property type="match status" value="1"/>
</dbReference>